<dbReference type="eggNOG" id="COG2345">
    <property type="taxonomic scope" value="Bacteria"/>
</dbReference>
<dbReference type="PATRIC" id="fig|883066.3.peg.1747"/>
<name>K9EBU2_9ACTO</name>
<dbReference type="SUPFAM" id="SSF46785">
    <property type="entry name" value="Winged helix' DNA-binding domain"/>
    <property type="match status" value="1"/>
</dbReference>
<evidence type="ECO:0000256" key="1">
    <source>
        <dbReference type="SAM" id="MobiDB-lite"/>
    </source>
</evidence>
<evidence type="ECO:0000313" key="3">
    <source>
        <dbReference type="Proteomes" id="UP000009888"/>
    </source>
</evidence>
<dbReference type="Gene3D" id="1.10.10.10">
    <property type="entry name" value="Winged helix-like DNA-binding domain superfamily/Winged helix DNA-binding domain"/>
    <property type="match status" value="1"/>
</dbReference>
<organism evidence="2 3">
    <name type="scientific">Actinobaculum massiliense ACS-171-V-Col2</name>
    <dbReference type="NCBI Taxonomy" id="883066"/>
    <lineage>
        <taxon>Bacteria</taxon>
        <taxon>Bacillati</taxon>
        <taxon>Actinomycetota</taxon>
        <taxon>Actinomycetes</taxon>
        <taxon>Actinomycetales</taxon>
        <taxon>Actinomycetaceae</taxon>
        <taxon>Actinobaculum</taxon>
    </lineage>
</organism>
<dbReference type="EMBL" id="AGWL01000008">
    <property type="protein sequence ID" value="EKU94739.1"/>
    <property type="molecule type" value="Genomic_DNA"/>
</dbReference>
<dbReference type="InterPro" id="IPR011991">
    <property type="entry name" value="ArsR-like_HTH"/>
</dbReference>
<dbReference type="AlphaFoldDB" id="K9EBU2"/>
<dbReference type="Proteomes" id="UP000009888">
    <property type="component" value="Unassembled WGS sequence"/>
</dbReference>
<dbReference type="CDD" id="cd00090">
    <property type="entry name" value="HTH_ARSR"/>
    <property type="match status" value="1"/>
</dbReference>
<dbReference type="STRING" id="202789.GCA_001457435_00417"/>
<dbReference type="RefSeq" id="WP_007001891.1">
    <property type="nucleotide sequence ID" value="NZ_JH992956.1"/>
</dbReference>
<sequence>MSAHARDGERTHERILRLIVENGPISAMELAQITVLTAAAVRRHTSSLEAEGLITTYNSGSHGKARRGRPSRRYVATSSGQADFGESSGTIANSALDFISSAMGQQGMKAYAQARKQALVERYAPVVQGAGEDPRRRVQALARALTQDGYAASVRSVDGTPMLQLCQGHCPIREVAENHGLLCEAETEAFHELLGVHVQRIATQAGGAHACTLTVPAVRAVRDPNLPAHTRTTHLNLDGKEENETNAA</sequence>
<comment type="caution">
    <text evidence="2">The sequence shown here is derived from an EMBL/GenBank/DDBJ whole genome shotgun (WGS) entry which is preliminary data.</text>
</comment>
<dbReference type="HOGENOM" id="CLU_078469_0_0_11"/>
<feature type="compositionally biased region" description="Basic and acidic residues" evidence="1">
    <location>
        <begin position="237"/>
        <end position="248"/>
    </location>
</feature>
<gene>
    <name evidence="2" type="ORF">HMPREF9233_01686</name>
</gene>
<accession>K9EBU2</accession>
<proteinExistence type="predicted"/>
<evidence type="ECO:0000313" key="2">
    <source>
        <dbReference type="EMBL" id="EKU94739.1"/>
    </source>
</evidence>
<feature type="region of interest" description="Disordered" evidence="1">
    <location>
        <begin position="225"/>
        <end position="248"/>
    </location>
</feature>
<protein>
    <recommendedName>
        <fullName evidence="4">HTH marR-type domain-containing protein</fullName>
    </recommendedName>
</protein>
<reference evidence="2 3" key="1">
    <citation type="submission" date="2012-09" db="EMBL/GenBank/DDBJ databases">
        <title>The Genome Sequence of Actinobaculum massiliae ACS-171-V-COL2.</title>
        <authorList>
            <consortium name="The Broad Institute Genome Sequencing Platform"/>
            <person name="Earl A."/>
            <person name="Ward D."/>
            <person name="Feldgarden M."/>
            <person name="Gevers D."/>
            <person name="Saerens B."/>
            <person name="Vaneechoutte M."/>
            <person name="Walker B."/>
            <person name="Young S.K."/>
            <person name="Zeng Q."/>
            <person name="Gargeya S."/>
            <person name="Fitzgerald M."/>
            <person name="Haas B."/>
            <person name="Abouelleil A."/>
            <person name="Alvarado L."/>
            <person name="Arachchi H.M."/>
            <person name="Berlin A."/>
            <person name="Chapman S.B."/>
            <person name="Goldberg J."/>
            <person name="Griggs A."/>
            <person name="Gujja S."/>
            <person name="Hansen M."/>
            <person name="Howarth C."/>
            <person name="Imamovic A."/>
            <person name="Larimer J."/>
            <person name="McCowen C."/>
            <person name="Montmayeur A."/>
            <person name="Murphy C."/>
            <person name="Neiman D."/>
            <person name="Pearson M."/>
            <person name="Priest M."/>
            <person name="Roberts A."/>
            <person name="Saif S."/>
            <person name="Shea T."/>
            <person name="Sisk P."/>
            <person name="Sykes S."/>
            <person name="Wortman J."/>
            <person name="Nusbaum C."/>
            <person name="Birren B."/>
        </authorList>
    </citation>
    <scope>NUCLEOTIDE SEQUENCE [LARGE SCALE GENOMIC DNA]</scope>
    <source>
        <strain evidence="3">ACS-171-V-Col2</strain>
    </source>
</reference>
<keyword evidence="3" id="KW-1185">Reference proteome</keyword>
<dbReference type="Pfam" id="PF13412">
    <property type="entry name" value="HTH_24"/>
    <property type="match status" value="1"/>
</dbReference>
<dbReference type="InterPro" id="IPR036390">
    <property type="entry name" value="WH_DNA-bd_sf"/>
</dbReference>
<evidence type="ECO:0008006" key="4">
    <source>
        <dbReference type="Google" id="ProtNLM"/>
    </source>
</evidence>
<dbReference type="InterPro" id="IPR036388">
    <property type="entry name" value="WH-like_DNA-bd_sf"/>
</dbReference>